<comment type="caution">
    <text evidence="1">The sequence shown here is derived from an EMBL/GenBank/DDBJ whole genome shotgun (WGS) entry which is preliminary data.</text>
</comment>
<dbReference type="Proteomes" id="UP000178726">
    <property type="component" value="Unassembled WGS sequence"/>
</dbReference>
<accession>A0A1F6NAB6</accession>
<proteinExistence type="predicted"/>
<dbReference type="STRING" id="1798689.A3I29_00785"/>
<reference evidence="1 2" key="1">
    <citation type="journal article" date="2016" name="Nat. Commun.">
        <title>Thousands of microbial genomes shed light on interconnected biogeochemical processes in an aquifer system.</title>
        <authorList>
            <person name="Anantharaman K."/>
            <person name="Brown C.T."/>
            <person name="Hug L.A."/>
            <person name="Sharon I."/>
            <person name="Castelle C.J."/>
            <person name="Probst A.J."/>
            <person name="Thomas B.C."/>
            <person name="Singh A."/>
            <person name="Wilkins M.J."/>
            <person name="Karaoz U."/>
            <person name="Brodie E.L."/>
            <person name="Williams K.H."/>
            <person name="Hubbard S.S."/>
            <person name="Banfield J.F."/>
        </authorList>
    </citation>
    <scope>NUCLEOTIDE SEQUENCE [LARGE SCALE GENOMIC DNA]</scope>
</reference>
<sequence>MGGMSELIKFLNKGVESGRDAPRPPFRVGFDHGGLFVPSRRGKKTKNKTIGWKTLEREFWGAISEFSKIVELIGPSNAFFIKRAADRDEERYFHLWLERKKFYKRTFLEKENVCVCKSREDKVSYCIAHGINVMVDDRYEVFDWFYRTMFGTLVTCVAFRPDLEERARYPHLHGRVIEVNSWKELRFLFKKIVVSLGYDINNSFPVAPGRVSSYVMEELTKLSLGGKK</sequence>
<dbReference type="AlphaFoldDB" id="A0A1F6NAB6"/>
<evidence type="ECO:0000313" key="1">
    <source>
        <dbReference type="EMBL" id="OGH80866.1"/>
    </source>
</evidence>
<gene>
    <name evidence="1" type="ORF">A3I29_00785</name>
</gene>
<dbReference type="EMBL" id="MFQK01000021">
    <property type="protein sequence ID" value="OGH80866.1"/>
    <property type="molecule type" value="Genomic_DNA"/>
</dbReference>
<organism evidence="1 2">
    <name type="scientific">Candidatus Magasanikbacteria bacterium RIFCSPLOWO2_02_FULL_44_11</name>
    <dbReference type="NCBI Taxonomy" id="1798689"/>
    <lineage>
        <taxon>Bacteria</taxon>
        <taxon>Candidatus Magasanikiibacteriota</taxon>
    </lineage>
</organism>
<protein>
    <submittedName>
        <fullName evidence="1">Uncharacterized protein</fullName>
    </submittedName>
</protein>
<evidence type="ECO:0000313" key="2">
    <source>
        <dbReference type="Proteomes" id="UP000178726"/>
    </source>
</evidence>
<name>A0A1F6NAB6_9BACT</name>